<dbReference type="AlphaFoldDB" id="A0A4Q7YDQ8"/>
<protein>
    <submittedName>
        <fullName evidence="1">Uncharacterized protein</fullName>
    </submittedName>
</protein>
<dbReference type="Proteomes" id="UP000292958">
    <property type="component" value="Unassembled WGS sequence"/>
</dbReference>
<comment type="caution">
    <text evidence="1">The sequence shown here is derived from an EMBL/GenBank/DDBJ whole genome shotgun (WGS) entry which is preliminary data.</text>
</comment>
<keyword evidence="2" id="KW-1185">Reference proteome</keyword>
<reference evidence="1 2" key="1">
    <citation type="submission" date="2019-02" db="EMBL/GenBank/DDBJ databases">
        <title>Genomic Encyclopedia of Archaeal and Bacterial Type Strains, Phase II (KMG-II): from individual species to whole genera.</title>
        <authorList>
            <person name="Goeker M."/>
        </authorList>
    </citation>
    <scope>NUCLEOTIDE SEQUENCE [LARGE SCALE GENOMIC DNA]</scope>
    <source>
        <strain evidence="1 2">DSM 18101</strain>
    </source>
</reference>
<dbReference type="EMBL" id="SHKW01000002">
    <property type="protein sequence ID" value="RZU35472.1"/>
    <property type="molecule type" value="Genomic_DNA"/>
</dbReference>
<sequence length="77" mass="9217">MHFMLRDGWYCQFLEADLKTSLPRTFTFRTAAKIREMHDRFGADKKLEDRQALDYAIETGRGSIWLNLTEEQYIKLK</sequence>
<name>A0A4Q7YDQ8_9BACT</name>
<gene>
    <name evidence="1" type="ORF">BDD14_5523</name>
</gene>
<accession>A0A4Q7YDQ8</accession>
<proteinExistence type="predicted"/>
<organism evidence="1 2">
    <name type="scientific">Edaphobacter modestus</name>
    <dbReference type="NCBI Taxonomy" id="388466"/>
    <lineage>
        <taxon>Bacteria</taxon>
        <taxon>Pseudomonadati</taxon>
        <taxon>Acidobacteriota</taxon>
        <taxon>Terriglobia</taxon>
        <taxon>Terriglobales</taxon>
        <taxon>Acidobacteriaceae</taxon>
        <taxon>Edaphobacter</taxon>
    </lineage>
</organism>
<evidence type="ECO:0000313" key="1">
    <source>
        <dbReference type="EMBL" id="RZU35472.1"/>
    </source>
</evidence>
<evidence type="ECO:0000313" key="2">
    <source>
        <dbReference type="Proteomes" id="UP000292958"/>
    </source>
</evidence>
<dbReference type="RefSeq" id="WP_130423751.1">
    <property type="nucleotide sequence ID" value="NZ_SHKW01000002.1"/>
</dbReference>
<dbReference type="OrthoDB" id="122443at2"/>